<dbReference type="PANTHER" id="PTHR42792:SF1">
    <property type="entry name" value="FLAGELLAR HOOK-ASSOCIATED PROTEIN 3"/>
    <property type="match status" value="1"/>
</dbReference>
<dbReference type="AlphaFoldDB" id="A0A975JD66"/>
<protein>
    <submittedName>
        <fullName evidence="1">Flagellar hook protein</fullName>
    </submittedName>
</protein>
<dbReference type="Gene3D" id="1.20.1330.10">
    <property type="entry name" value="f41 fragment of flagellin, N-terminal domain"/>
    <property type="match status" value="1"/>
</dbReference>
<keyword evidence="1" id="KW-0969">Cilium</keyword>
<accession>A0A975JD66</accession>
<dbReference type="EMBL" id="CP073581">
    <property type="protein sequence ID" value="QUJ76312.1"/>
    <property type="molecule type" value="Genomic_DNA"/>
</dbReference>
<dbReference type="KEGG" id="sual:KDD17_15660"/>
<dbReference type="RefSeq" id="WP_212704510.1">
    <property type="nucleotide sequence ID" value="NZ_CP073581.1"/>
</dbReference>
<dbReference type="InterPro" id="IPR001492">
    <property type="entry name" value="Flagellin"/>
</dbReference>
<name>A0A975JD66_9RHOB</name>
<organism evidence="1 2">
    <name type="scientific">Sulfitobacter albidus</name>
    <dbReference type="NCBI Taxonomy" id="2829501"/>
    <lineage>
        <taxon>Bacteria</taxon>
        <taxon>Pseudomonadati</taxon>
        <taxon>Pseudomonadota</taxon>
        <taxon>Alphaproteobacteria</taxon>
        <taxon>Rhodobacterales</taxon>
        <taxon>Roseobacteraceae</taxon>
        <taxon>Sulfitobacter</taxon>
    </lineage>
</organism>
<dbReference type="GO" id="GO:0005198">
    <property type="term" value="F:structural molecule activity"/>
    <property type="evidence" value="ECO:0007669"/>
    <property type="project" value="InterPro"/>
</dbReference>
<reference evidence="1" key="1">
    <citation type="submission" date="2021-04" db="EMBL/GenBank/DDBJ databases">
        <title>Complete genome sequence for Sulfitobacter sp. strain JK7-1.</title>
        <authorList>
            <person name="Park S.-J."/>
        </authorList>
    </citation>
    <scope>NUCLEOTIDE SEQUENCE</scope>
    <source>
        <strain evidence="1">JK7-1</strain>
    </source>
</reference>
<keyword evidence="2" id="KW-1185">Reference proteome</keyword>
<dbReference type="SUPFAM" id="SSF64518">
    <property type="entry name" value="Phase 1 flagellin"/>
    <property type="match status" value="1"/>
</dbReference>
<keyword evidence="1" id="KW-0966">Cell projection</keyword>
<dbReference type="PANTHER" id="PTHR42792">
    <property type="entry name" value="FLAGELLIN"/>
    <property type="match status" value="1"/>
</dbReference>
<evidence type="ECO:0000313" key="1">
    <source>
        <dbReference type="EMBL" id="QUJ76312.1"/>
    </source>
</evidence>
<dbReference type="Proteomes" id="UP000683291">
    <property type="component" value="Chromosome 1"/>
</dbReference>
<evidence type="ECO:0000313" key="2">
    <source>
        <dbReference type="Proteomes" id="UP000683291"/>
    </source>
</evidence>
<sequence length="334" mass="35228">MQINGVGDLAKAYSLQNRNTALKNDLQSLTLELTTGQVADIRGAVTGKTAYINDISRSLKTLDAYEFANREAGEFAGTVQRALDRVSTISTDFTATLMTGTNAGFSNAAGRIAPEAATALQSIVGALNSNIAGRAVFSGTGVDQLPLVDADTISDAVRTVVAGAGTVDDMIAAAEAWFDDPAGFATVAYRGTDSNLAPVAVSETVSAQFNIRADDPALRDTLRVIALAALADDPTLGLTDAQQAELYQKSLEPLLAAQGGVIDLQATTGFTEGQIEAERVRNGTERTSLEMARATILSKDPYDTATELEQVQFQLQSLYTMTSRMSALSLVNFL</sequence>
<proteinExistence type="predicted"/>
<keyword evidence="1" id="KW-0282">Flagellum</keyword>
<dbReference type="GO" id="GO:0009288">
    <property type="term" value="C:bacterial-type flagellum"/>
    <property type="evidence" value="ECO:0007669"/>
    <property type="project" value="InterPro"/>
</dbReference>
<gene>
    <name evidence="1" type="ORF">KDD17_15660</name>
</gene>